<feature type="transmembrane region" description="Helical" evidence="14">
    <location>
        <begin position="414"/>
        <end position="434"/>
    </location>
</feature>
<dbReference type="Gene3D" id="3.30.565.10">
    <property type="entry name" value="Histidine kinase-like ATPase, C-terminal domain"/>
    <property type="match status" value="1"/>
</dbReference>
<evidence type="ECO:0000313" key="17">
    <source>
        <dbReference type="Proteomes" id="UP001467690"/>
    </source>
</evidence>
<keyword evidence="7 14" id="KW-0812">Transmembrane</keyword>
<name>A0ABV1RCF1_9ALTE</name>
<keyword evidence="9 16" id="KW-0418">Kinase</keyword>
<organism evidence="16 17">
    <name type="scientific">Catenovulum sediminis</name>
    <dbReference type="NCBI Taxonomy" id="1740262"/>
    <lineage>
        <taxon>Bacteria</taxon>
        <taxon>Pseudomonadati</taxon>
        <taxon>Pseudomonadota</taxon>
        <taxon>Gammaproteobacteria</taxon>
        <taxon>Alteromonadales</taxon>
        <taxon>Alteromonadaceae</taxon>
        <taxon>Catenovulum</taxon>
    </lineage>
</organism>
<dbReference type="RefSeq" id="WP_350400369.1">
    <property type="nucleotide sequence ID" value="NZ_JBELOE010000060.1"/>
</dbReference>
<dbReference type="SMART" id="SM00388">
    <property type="entry name" value="HisKA"/>
    <property type="match status" value="1"/>
</dbReference>
<gene>
    <name evidence="16" type="primary">pdsS</name>
    <name evidence="16" type="ORF">ABS311_01625</name>
</gene>
<dbReference type="Pfam" id="PF02518">
    <property type="entry name" value="HATPase_c"/>
    <property type="match status" value="1"/>
</dbReference>
<evidence type="ECO:0000256" key="14">
    <source>
        <dbReference type="SAM" id="Phobius"/>
    </source>
</evidence>
<dbReference type="InterPro" id="IPR036890">
    <property type="entry name" value="HATPase_C_sf"/>
</dbReference>
<proteinExistence type="predicted"/>
<dbReference type="InterPro" id="IPR050398">
    <property type="entry name" value="HssS/ArlS-like"/>
</dbReference>
<evidence type="ECO:0000256" key="8">
    <source>
        <dbReference type="ARBA" id="ARBA00022741"/>
    </source>
</evidence>
<comment type="catalytic activity">
    <reaction evidence="1">
        <text>ATP + protein L-histidine = ADP + protein N-phospho-L-histidine.</text>
        <dbReference type="EC" id="2.7.13.3"/>
    </reaction>
</comment>
<keyword evidence="6" id="KW-0808">Transferase</keyword>
<reference evidence="16 17" key="1">
    <citation type="submission" date="2024-06" db="EMBL/GenBank/DDBJ databases">
        <authorList>
            <person name="Chen R.Y."/>
        </authorList>
    </citation>
    <scope>NUCLEOTIDE SEQUENCE [LARGE SCALE GENOMIC DNA]</scope>
    <source>
        <strain evidence="16 17">D2</strain>
    </source>
</reference>
<keyword evidence="11 14" id="KW-1133">Transmembrane helix</keyword>
<dbReference type="InterPro" id="IPR036097">
    <property type="entry name" value="HisK_dim/P_sf"/>
</dbReference>
<keyword evidence="8" id="KW-0547">Nucleotide-binding</keyword>
<evidence type="ECO:0000256" key="1">
    <source>
        <dbReference type="ARBA" id="ARBA00000085"/>
    </source>
</evidence>
<keyword evidence="17" id="KW-1185">Reference proteome</keyword>
<dbReference type="SMART" id="SM00387">
    <property type="entry name" value="HATPase_c"/>
    <property type="match status" value="1"/>
</dbReference>
<dbReference type="InterPro" id="IPR005467">
    <property type="entry name" value="His_kinase_dom"/>
</dbReference>
<keyword evidence="12" id="KW-0902">Two-component regulatory system</keyword>
<evidence type="ECO:0000256" key="7">
    <source>
        <dbReference type="ARBA" id="ARBA00022692"/>
    </source>
</evidence>
<dbReference type="EC" id="2.7.13.3" evidence="3"/>
<accession>A0ABV1RCF1</accession>
<evidence type="ECO:0000256" key="6">
    <source>
        <dbReference type="ARBA" id="ARBA00022679"/>
    </source>
</evidence>
<keyword evidence="4" id="KW-1003">Cell membrane</keyword>
<dbReference type="PANTHER" id="PTHR45528:SF1">
    <property type="entry name" value="SENSOR HISTIDINE KINASE CPXA"/>
    <property type="match status" value="1"/>
</dbReference>
<protein>
    <recommendedName>
        <fullName evidence="3">histidine kinase</fullName>
        <ecNumber evidence="3">2.7.13.3</ecNumber>
    </recommendedName>
</protein>
<dbReference type="InterPro" id="IPR022510">
    <property type="entry name" value="Sortase_His-kinase"/>
</dbReference>
<dbReference type="Gene3D" id="6.10.340.10">
    <property type="match status" value="1"/>
</dbReference>
<evidence type="ECO:0000313" key="16">
    <source>
        <dbReference type="EMBL" id="MER2490584.1"/>
    </source>
</evidence>
<comment type="caution">
    <text evidence="16">The sequence shown here is derived from an EMBL/GenBank/DDBJ whole genome shotgun (WGS) entry which is preliminary data.</text>
</comment>
<evidence type="ECO:0000256" key="2">
    <source>
        <dbReference type="ARBA" id="ARBA00004651"/>
    </source>
</evidence>
<comment type="subcellular location">
    <subcellularLocation>
        <location evidence="2">Cell membrane</location>
        <topology evidence="2">Multi-pass membrane protein</topology>
    </subcellularLocation>
</comment>
<evidence type="ECO:0000256" key="9">
    <source>
        <dbReference type="ARBA" id="ARBA00022777"/>
    </source>
</evidence>
<keyword evidence="5" id="KW-0597">Phosphoprotein</keyword>
<dbReference type="Gene3D" id="2.60.40.1190">
    <property type="match status" value="1"/>
</dbReference>
<evidence type="ECO:0000256" key="13">
    <source>
        <dbReference type="ARBA" id="ARBA00023136"/>
    </source>
</evidence>
<evidence type="ECO:0000256" key="12">
    <source>
        <dbReference type="ARBA" id="ARBA00023012"/>
    </source>
</evidence>
<evidence type="ECO:0000256" key="3">
    <source>
        <dbReference type="ARBA" id="ARBA00012438"/>
    </source>
</evidence>
<dbReference type="Proteomes" id="UP001467690">
    <property type="component" value="Unassembled WGS sequence"/>
</dbReference>
<evidence type="ECO:0000259" key="15">
    <source>
        <dbReference type="PROSITE" id="PS50109"/>
    </source>
</evidence>
<dbReference type="Gene3D" id="1.10.287.130">
    <property type="match status" value="1"/>
</dbReference>
<evidence type="ECO:0000256" key="10">
    <source>
        <dbReference type="ARBA" id="ARBA00022840"/>
    </source>
</evidence>
<sequence length="719" mass="80758">MRVRFSLKSKLLLLSSVMFVLPWLGYQYVWEMESFLRLGQEKTLSGTAQAVATALHERPVLFEQHAAYQQVVVPGKDLYAYQLKQPIRLDGDLSEWTDFSKRSVYYNQQNLLPEFKTLTPSSISFNHTVGQYQQHLYLAFDVQDNHVVLREPNSYRIDKNDYLEISIEDNDGVFKRYIFASNQQAGWVNAYPVDINNRAELPERKIQGYWRNSPEGYRLELRLPVSWVGAKAGFAIYDVDDKIERSVVSAIGTANTQKAADLGTILVPSPEIDSIIKGLSYNQSRIWVVDKHGRVLAKSGSIYASAQKSAKPDSHPLMQSLQSFLQPLYDTILTQPAQTFIDQLKDAVQLQDQALLSALKGVPDTLWRLSPDKQAVIISAAHPIFIGGEVLGAVVVEETTHGIRSLRNQALESLFNQIVLLLLAGSCVFLLFAFRISGRIQTLQSQLIAAVDKQGRITGNVKAEKTQDELGDLSRSVSDLVQRLAEYNLYLQSMSSRMSHEFKTPLAVIRSSIDALKQQESQLQGNAFVIRANEGLQRLDAMLTAMTEATRLEQSIQNEDKEIFDLAQVVEGCIAGHTLAFSAQKFALEIQKADYRVMGSPDLIAQMMDKILANAIEFSVGDNQIEIELKVVKSKAILEVKNVGQPLPETMYDRLFDSMVSIRKENTATQQQKPHLGLGLYIARLVSQFHEGKISACNRQDGQPGVCLQFEIQRLNLIQ</sequence>
<dbReference type="SUPFAM" id="SSF47384">
    <property type="entry name" value="Homodimeric domain of signal transducing histidine kinase"/>
    <property type="match status" value="1"/>
</dbReference>
<dbReference type="InterPro" id="IPR003661">
    <property type="entry name" value="HisK_dim/P_dom"/>
</dbReference>
<dbReference type="SUPFAM" id="SSF49344">
    <property type="entry name" value="CBD9-like"/>
    <property type="match status" value="1"/>
</dbReference>
<evidence type="ECO:0000256" key="4">
    <source>
        <dbReference type="ARBA" id="ARBA00022475"/>
    </source>
</evidence>
<dbReference type="NCBIfam" id="TIGR03785">
    <property type="entry name" value="marine_sort_HK"/>
    <property type="match status" value="1"/>
</dbReference>
<dbReference type="EMBL" id="JBELOE010000060">
    <property type="protein sequence ID" value="MER2490584.1"/>
    <property type="molecule type" value="Genomic_DNA"/>
</dbReference>
<dbReference type="Pfam" id="PF00512">
    <property type="entry name" value="HisKA"/>
    <property type="match status" value="1"/>
</dbReference>
<keyword evidence="10" id="KW-0067">ATP-binding</keyword>
<dbReference type="SUPFAM" id="SSF55874">
    <property type="entry name" value="ATPase domain of HSP90 chaperone/DNA topoisomerase II/histidine kinase"/>
    <property type="match status" value="1"/>
</dbReference>
<dbReference type="InterPro" id="IPR003594">
    <property type="entry name" value="HATPase_dom"/>
</dbReference>
<keyword evidence="13 14" id="KW-0472">Membrane</keyword>
<feature type="domain" description="Histidine kinase" evidence="15">
    <location>
        <begin position="497"/>
        <end position="716"/>
    </location>
</feature>
<dbReference type="CDD" id="cd09622">
    <property type="entry name" value="CBM9_like_HisKa"/>
    <property type="match status" value="1"/>
</dbReference>
<dbReference type="PROSITE" id="PS50109">
    <property type="entry name" value="HIS_KIN"/>
    <property type="match status" value="1"/>
</dbReference>
<dbReference type="CDD" id="cd00082">
    <property type="entry name" value="HisKA"/>
    <property type="match status" value="1"/>
</dbReference>
<dbReference type="PANTHER" id="PTHR45528">
    <property type="entry name" value="SENSOR HISTIDINE KINASE CPXA"/>
    <property type="match status" value="1"/>
</dbReference>
<evidence type="ECO:0000256" key="11">
    <source>
        <dbReference type="ARBA" id="ARBA00022989"/>
    </source>
</evidence>
<dbReference type="GO" id="GO:0016301">
    <property type="term" value="F:kinase activity"/>
    <property type="evidence" value="ECO:0007669"/>
    <property type="project" value="UniProtKB-KW"/>
</dbReference>
<evidence type="ECO:0000256" key="5">
    <source>
        <dbReference type="ARBA" id="ARBA00022553"/>
    </source>
</evidence>